<dbReference type="GO" id="GO:0005789">
    <property type="term" value="C:endoplasmic reticulum membrane"/>
    <property type="evidence" value="ECO:0007669"/>
    <property type="project" value="UniProtKB-SubCell"/>
</dbReference>
<evidence type="ECO:0000256" key="16">
    <source>
        <dbReference type="ARBA" id="ARBA00023242"/>
    </source>
</evidence>
<evidence type="ECO:0000256" key="7">
    <source>
        <dbReference type="ARBA" id="ARBA00022679"/>
    </source>
</evidence>
<evidence type="ECO:0000256" key="13">
    <source>
        <dbReference type="ARBA" id="ARBA00022833"/>
    </source>
</evidence>
<evidence type="ECO:0000256" key="23">
    <source>
        <dbReference type="SAM" id="MobiDB-lite"/>
    </source>
</evidence>
<dbReference type="GO" id="GO:0031624">
    <property type="term" value="F:ubiquitin conjugating enzyme binding"/>
    <property type="evidence" value="ECO:0007669"/>
    <property type="project" value="TreeGrafter"/>
</dbReference>
<feature type="compositionally biased region" description="Basic residues" evidence="23">
    <location>
        <begin position="253"/>
        <end position="273"/>
    </location>
</feature>
<dbReference type="EC" id="2.3.2.27" evidence="5"/>
<evidence type="ECO:0000256" key="15">
    <source>
        <dbReference type="ARBA" id="ARBA00023136"/>
    </source>
</evidence>
<comment type="catalytic activity">
    <reaction evidence="1">
        <text>S-ubiquitinyl-[E2 ubiquitin-conjugating enzyme]-L-cysteine + [acceptor protein]-L-lysine = [E2 ubiquitin-conjugating enzyme]-L-cysteine + N(6)-ubiquitinyl-[acceptor protein]-L-lysine.</text>
        <dbReference type="EC" id="2.3.2.27"/>
    </reaction>
</comment>
<dbReference type="GO" id="GO:0042428">
    <property type="term" value="P:serotonin metabolic process"/>
    <property type="evidence" value="ECO:0007669"/>
    <property type="project" value="TreeGrafter"/>
</dbReference>
<dbReference type="Gene3D" id="3.30.40.10">
    <property type="entry name" value="Zinc/RING finger domain, C3HC4 (zinc finger)"/>
    <property type="match status" value="1"/>
</dbReference>
<feature type="region of interest" description="Disordered" evidence="23">
    <location>
        <begin position="39"/>
        <end position="96"/>
    </location>
</feature>
<dbReference type="FunFam" id="3.30.40.10:FF:000316">
    <property type="entry name" value="E3 ubiquitin-protein ligase RNF180"/>
    <property type="match status" value="1"/>
</dbReference>
<dbReference type="InterPro" id="IPR001841">
    <property type="entry name" value="Znf_RING"/>
</dbReference>
<dbReference type="GeneTree" id="ENSGT00950000182909"/>
<dbReference type="InterPro" id="IPR033263">
    <property type="entry name" value="RNF180"/>
</dbReference>
<dbReference type="Pfam" id="PF19332">
    <property type="entry name" value="RNF180_C"/>
    <property type="match status" value="1"/>
</dbReference>
<sequence length="458" mass="52647">MKLVRPRLRSAALAGEVRSSSVEQLVRPALLGRKALRKTCTENNRERWSEGNQEKDEERPKPEHSGCRERAKQRKMERVESQEDGAQETQGRGHRGVLFISDIQQTSILEGQEISNNSQRRHMCPRPQGLGFIQTVTSNLNSQALQPAFPSQRVSSRPLTADSNNPSFTSSRKPDSLRAEVRKGAASRRLSQNNLSQTQVSAVTQSESEDEEDEEEDNAEGDEEEGSGVVEVTGQSLTSAETLPCVPVEERRMMKRERSRIKSLRRRQRRRERWRQSQHSSSSSSEDEEAQSTGDREGFICAVCLDVYFSPYMCHPCNHIFCEPCLRTLAKNNPTNTPCPLCRTIITHVFFQKELNQTAKTFFPKEYLSRKQNFQRAPCAKWPLPSCRKLFRIFGGKNNPRRQFPHAGGYHLDDLDFEDDSRGWRFDMDMVIIYIYSVNWLIGFFIFCFLCYVFFPSI</sequence>
<keyword evidence="13" id="KW-0862">Zinc</keyword>
<evidence type="ECO:0000256" key="20">
    <source>
        <dbReference type="ARBA" id="ARBA00079826"/>
    </source>
</evidence>
<keyword evidence="7" id="KW-0808">Transferase</keyword>
<comment type="subunit">
    <text evidence="18">Interacts with ZIC2.</text>
</comment>
<feature type="compositionally biased region" description="Basic and acidic residues" evidence="23">
    <location>
        <begin position="39"/>
        <end position="81"/>
    </location>
</feature>
<dbReference type="AlphaFoldDB" id="A0A3Q3B2Q0"/>
<keyword evidence="9" id="KW-0479">Metal-binding</keyword>
<evidence type="ECO:0000256" key="2">
    <source>
        <dbReference type="ARBA" id="ARBA00004259"/>
    </source>
</evidence>
<organism evidence="26 27">
    <name type="scientific">Kryptolebias marmoratus</name>
    <name type="common">Mangrove killifish</name>
    <name type="synonym">Rivulus marmoratus</name>
    <dbReference type="NCBI Taxonomy" id="37003"/>
    <lineage>
        <taxon>Eukaryota</taxon>
        <taxon>Metazoa</taxon>
        <taxon>Chordata</taxon>
        <taxon>Craniata</taxon>
        <taxon>Vertebrata</taxon>
        <taxon>Euteleostomi</taxon>
        <taxon>Actinopterygii</taxon>
        <taxon>Neopterygii</taxon>
        <taxon>Teleostei</taxon>
        <taxon>Neoteleostei</taxon>
        <taxon>Acanthomorphata</taxon>
        <taxon>Ovalentaria</taxon>
        <taxon>Atherinomorphae</taxon>
        <taxon>Cyprinodontiformes</taxon>
        <taxon>Rivulidae</taxon>
        <taxon>Kryptolebias</taxon>
    </lineage>
</organism>
<feature type="region of interest" description="Disordered" evidence="23">
    <location>
        <begin position="147"/>
        <end position="291"/>
    </location>
</feature>
<feature type="transmembrane region" description="Helical" evidence="24">
    <location>
        <begin position="431"/>
        <end position="455"/>
    </location>
</feature>
<evidence type="ECO:0000313" key="27">
    <source>
        <dbReference type="Proteomes" id="UP000264800"/>
    </source>
</evidence>
<dbReference type="GO" id="GO:0005635">
    <property type="term" value="C:nuclear envelope"/>
    <property type="evidence" value="ECO:0007669"/>
    <property type="project" value="UniProtKB-SubCell"/>
</dbReference>
<evidence type="ECO:0000256" key="1">
    <source>
        <dbReference type="ARBA" id="ARBA00000900"/>
    </source>
</evidence>
<evidence type="ECO:0000256" key="24">
    <source>
        <dbReference type="SAM" id="Phobius"/>
    </source>
</evidence>
<keyword evidence="10 22" id="KW-0863">Zinc-finger</keyword>
<evidence type="ECO:0000256" key="21">
    <source>
        <dbReference type="ARBA" id="ARBA00080502"/>
    </source>
</evidence>
<evidence type="ECO:0000256" key="22">
    <source>
        <dbReference type="PROSITE-ProRule" id="PRU00175"/>
    </source>
</evidence>
<dbReference type="OMA" id="LQRGHTC"/>
<feature type="region of interest" description="Disordered" evidence="23">
    <location>
        <begin position="1"/>
        <end position="22"/>
    </location>
</feature>
<dbReference type="PANTHER" id="PTHR46717">
    <property type="entry name" value="E3 UBIQUITIN-PROTEIN LIGASE RNF180"/>
    <property type="match status" value="1"/>
</dbReference>
<keyword evidence="12" id="KW-0256">Endoplasmic reticulum</keyword>
<reference evidence="26" key="1">
    <citation type="submission" date="2025-08" db="UniProtKB">
        <authorList>
            <consortium name="Ensembl"/>
        </authorList>
    </citation>
    <scope>IDENTIFICATION</scope>
</reference>
<dbReference type="Proteomes" id="UP000264800">
    <property type="component" value="Unplaced"/>
</dbReference>
<evidence type="ECO:0000256" key="10">
    <source>
        <dbReference type="ARBA" id="ARBA00022771"/>
    </source>
</evidence>
<evidence type="ECO:0000259" key="25">
    <source>
        <dbReference type="PROSITE" id="PS50089"/>
    </source>
</evidence>
<feature type="domain" description="RING-type" evidence="25">
    <location>
        <begin position="301"/>
        <end position="343"/>
    </location>
</feature>
<keyword evidence="11" id="KW-0833">Ubl conjugation pathway</keyword>
<dbReference type="GO" id="GO:0061630">
    <property type="term" value="F:ubiquitin protein ligase activity"/>
    <property type="evidence" value="ECO:0007669"/>
    <property type="project" value="UniProtKB-EC"/>
</dbReference>
<dbReference type="SUPFAM" id="SSF57850">
    <property type="entry name" value="RING/U-box"/>
    <property type="match status" value="1"/>
</dbReference>
<comment type="subcellular location">
    <subcellularLocation>
        <location evidence="3">Endoplasmic reticulum membrane</location>
        <topology evidence="3">Single-pass membrane protein</topology>
    </subcellularLocation>
    <subcellularLocation>
        <location evidence="2">Nucleus envelope</location>
    </subcellularLocation>
</comment>
<dbReference type="InterPro" id="IPR045790">
    <property type="entry name" value="RNF180_C"/>
</dbReference>
<dbReference type="CDD" id="cd16554">
    <property type="entry name" value="RING-HC_RNF180"/>
    <property type="match status" value="1"/>
</dbReference>
<keyword evidence="16" id="KW-0539">Nucleus</keyword>
<evidence type="ECO:0000256" key="11">
    <source>
        <dbReference type="ARBA" id="ARBA00022786"/>
    </source>
</evidence>
<evidence type="ECO:0000256" key="12">
    <source>
        <dbReference type="ARBA" id="ARBA00022824"/>
    </source>
</evidence>
<dbReference type="GO" id="GO:0000209">
    <property type="term" value="P:protein polyubiquitination"/>
    <property type="evidence" value="ECO:0007669"/>
    <property type="project" value="InterPro"/>
</dbReference>
<accession>A0A3Q3B2Q0</accession>
<reference evidence="26" key="2">
    <citation type="submission" date="2025-09" db="UniProtKB">
        <authorList>
            <consortium name="Ensembl"/>
        </authorList>
    </citation>
    <scope>IDENTIFICATION</scope>
</reference>
<name>A0A3Q3B2Q0_KRYMA</name>
<evidence type="ECO:0000256" key="5">
    <source>
        <dbReference type="ARBA" id="ARBA00012483"/>
    </source>
</evidence>
<evidence type="ECO:0000256" key="8">
    <source>
        <dbReference type="ARBA" id="ARBA00022692"/>
    </source>
</evidence>
<evidence type="ECO:0000256" key="18">
    <source>
        <dbReference type="ARBA" id="ARBA00062709"/>
    </source>
</evidence>
<keyword evidence="14 24" id="KW-1133">Transmembrane helix</keyword>
<dbReference type="GO" id="GO:0008270">
    <property type="term" value="F:zinc ion binding"/>
    <property type="evidence" value="ECO:0007669"/>
    <property type="project" value="UniProtKB-KW"/>
</dbReference>
<dbReference type="GO" id="GO:0042415">
    <property type="term" value="P:norepinephrine metabolic process"/>
    <property type="evidence" value="ECO:0007669"/>
    <property type="project" value="TreeGrafter"/>
</dbReference>
<evidence type="ECO:0000256" key="14">
    <source>
        <dbReference type="ARBA" id="ARBA00022989"/>
    </source>
</evidence>
<dbReference type="GO" id="GO:0032436">
    <property type="term" value="P:positive regulation of proteasomal ubiquitin-dependent protein catabolic process"/>
    <property type="evidence" value="ECO:0007669"/>
    <property type="project" value="TreeGrafter"/>
</dbReference>
<keyword evidence="6" id="KW-0597">Phosphoprotein</keyword>
<keyword evidence="15 24" id="KW-0472">Membrane</keyword>
<dbReference type="Ensembl" id="ENSKMAT00000018506.1">
    <property type="protein sequence ID" value="ENSKMAP00000018254.1"/>
    <property type="gene ID" value="ENSKMAG00000013588.1"/>
</dbReference>
<evidence type="ECO:0000256" key="19">
    <source>
        <dbReference type="ARBA" id="ARBA00067421"/>
    </source>
</evidence>
<proteinExistence type="predicted"/>
<dbReference type="SMART" id="SM00184">
    <property type="entry name" value="RING"/>
    <property type="match status" value="1"/>
</dbReference>
<evidence type="ECO:0000256" key="9">
    <source>
        <dbReference type="ARBA" id="ARBA00022723"/>
    </source>
</evidence>
<feature type="compositionally biased region" description="Polar residues" evidence="23">
    <location>
        <begin position="152"/>
        <end position="171"/>
    </location>
</feature>
<evidence type="ECO:0000256" key="6">
    <source>
        <dbReference type="ARBA" id="ARBA00022553"/>
    </source>
</evidence>
<dbReference type="STRING" id="37003.ENSKMAP00000018254"/>
<evidence type="ECO:0000256" key="17">
    <source>
        <dbReference type="ARBA" id="ARBA00058659"/>
    </source>
</evidence>
<comment type="function">
    <text evidence="17">E3 ubiquitin-protein ligase which promotes polyubiquitination and degradation by the proteasome pathway of ZIC2.</text>
</comment>
<dbReference type="InterPro" id="IPR013083">
    <property type="entry name" value="Znf_RING/FYVE/PHD"/>
</dbReference>
<dbReference type="InterPro" id="IPR017907">
    <property type="entry name" value="Znf_RING_CS"/>
</dbReference>
<evidence type="ECO:0000256" key="4">
    <source>
        <dbReference type="ARBA" id="ARBA00004906"/>
    </source>
</evidence>
<feature type="compositionally biased region" description="Polar residues" evidence="23">
    <location>
        <begin position="189"/>
        <end position="205"/>
    </location>
</feature>
<protein>
    <recommendedName>
        <fullName evidence="19">E3 ubiquitin-protein ligase RNF180</fullName>
        <ecNumber evidence="5">2.3.2.27</ecNumber>
    </recommendedName>
    <alternativeName>
        <fullName evidence="21">RING finger protein 180</fullName>
    </alternativeName>
    <alternativeName>
        <fullName evidence="20">RING-type E3 ubiquitin transferase RNF180</fullName>
    </alternativeName>
</protein>
<dbReference type="PANTHER" id="PTHR46717:SF1">
    <property type="entry name" value="E3 UBIQUITIN-PROTEIN LIGASE RNF180"/>
    <property type="match status" value="1"/>
</dbReference>
<evidence type="ECO:0000313" key="26">
    <source>
        <dbReference type="Ensembl" id="ENSKMAP00000018254.1"/>
    </source>
</evidence>
<dbReference type="PROSITE" id="PS00518">
    <property type="entry name" value="ZF_RING_1"/>
    <property type="match status" value="1"/>
</dbReference>
<evidence type="ECO:0000256" key="3">
    <source>
        <dbReference type="ARBA" id="ARBA00004389"/>
    </source>
</evidence>
<feature type="compositionally biased region" description="Acidic residues" evidence="23">
    <location>
        <begin position="207"/>
        <end position="226"/>
    </location>
</feature>
<dbReference type="PROSITE" id="PS50089">
    <property type="entry name" value="ZF_RING_2"/>
    <property type="match status" value="1"/>
</dbReference>
<comment type="pathway">
    <text evidence="4">Protein modification; protein ubiquitination.</text>
</comment>
<keyword evidence="8 24" id="KW-0812">Transmembrane</keyword>
<dbReference type="Pfam" id="PF13639">
    <property type="entry name" value="zf-RING_2"/>
    <property type="match status" value="1"/>
</dbReference>
<feature type="compositionally biased region" description="Basic and acidic residues" evidence="23">
    <location>
        <begin position="172"/>
        <end position="183"/>
    </location>
</feature>
<keyword evidence="27" id="KW-1185">Reference proteome</keyword>